<dbReference type="EMBL" id="NLAX01000008">
    <property type="protein sequence ID" value="PKS10548.1"/>
    <property type="molecule type" value="Genomic_DNA"/>
</dbReference>
<feature type="region of interest" description="Disordered" evidence="1">
    <location>
        <begin position="33"/>
        <end position="107"/>
    </location>
</feature>
<dbReference type="InterPro" id="IPR022024">
    <property type="entry name" value="DUF3602"/>
</dbReference>
<dbReference type="Pfam" id="PF12223">
    <property type="entry name" value="DUF3602"/>
    <property type="match status" value="1"/>
</dbReference>
<name>A0A2N3NDP8_9PEZI</name>
<reference evidence="2 3" key="1">
    <citation type="journal article" date="2017" name="G3 (Bethesda)">
        <title>First Draft Genome Sequence of the Pathogenic Fungus Lomentospora prolificans (Formerly Scedosporium prolificans).</title>
        <authorList>
            <person name="Luo R."/>
            <person name="Zimin A."/>
            <person name="Workman R."/>
            <person name="Fan Y."/>
            <person name="Pertea G."/>
            <person name="Grossman N."/>
            <person name="Wear M.P."/>
            <person name="Jia B."/>
            <person name="Miller H."/>
            <person name="Casadevall A."/>
            <person name="Timp W."/>
            <person name="Zhang S.X."/>
            <person name="Salzberg S.L."/>
        </authorList>
    </citation>
    <scope>NUCLEOTIDE SEQUENCE [LARGE SCALE GENOMIC DNA]</scope>
    <source>
        <strain evidence="2 3">JHH-5317</strain>
    </source>
</reference>
<keyword evidence="3" id="KW-1185">Reference proteome</keyword>
<dbReference type="Proteomes" id="UP000233524">
    <property type="component" value="Unassembled WGS sequence"/>
</dbReference>
<sequence>LSHTTSLEPLAEQPGVLHISSLTTTMITSYGRGGAGNMSNAPHSPLSYKDLQTPTLKTTVFTTGRGGSGNMASNNDPKEARLRQDVEPVVRRSSSSAQYAGRGGAGNIFRTDELARSKSAECAIDDSSSGKSVKSLDLSFANKGVQWLRSKK</sequence>
<dbReference type="VEuPathDB" id="FungiDB:jhhlp_002302"/>
<dbReference type="OrthoDB" id="3063476at2759"/>
<feature type="compositionally biased region" description="Basic and acidic residues" evidence="1">
    <location>
        <begin position="76"/>
        <end position="90"/>
    </location>
</feature>
<proteinExistence type="predicted"/>
<feature type="compositionally biased region" description="Polar residues" evidence="1">
    <location>
        <begin position="50"/>
        <end position="62"/>
    </location>
</feature>
<dbReference type="InterPro" id="IPR053203">
    <property type="entry name" value="Cisplatin_resist-associated"/>
</dbReference>
<gene>
    <name evidence="2" type="ORF">jhhlp_002302</name>
</gene>
<evidence type="ECO:0000256" key="1">
    <source>
        <dbReference type="SAM" id="MobiDB-lite"/>
    </source>
</evidence>
<dbReference type="PANTHER" id="PTHR34693:SF1">
    <property type="entry name" value="PROTEIN PAR32"/>
    <property type="match status" value="1"/>
</dbReference>
<dbReference type="AlphaFoldDB" id="A0A2N3NDP8"/>
<feature type="non-terminal residue" evidence="2">
    <location>
        <position position="1"/>
    </location>
</feature>
<evidence type="ECO:0000313" key="3">
    <source>
        <dbReference type="Proteomes" id="UP000233524"/>
    </source>
</evidence>
<protein>
    <submittedName>
        <fullName evidence="2">Uncharacterized protein</fullName>
    </submittedName>
</protein>
<dbReference type="PANTHER" id="PTHR34693">
    <property type="entry name" value="PROTEIN PAR32"/>
    <property type="match status" value="1"/>
</dbReference>
<accession>A0A2N3NDP8</accession>
<evidence type="ECO:0000313" key="2">
    <source>
        <dbReference type="EMBL" id="PKS10548.1"/>
    </source>
</evidence>
<comment type="caution">
    <text evidence="2">The sequence shown here is derived from an EMBL/GenBank/DDBJ whole genome shotgun (WGS) entry which is preliminary data.</text>
</comment>
<dbReference type="InParanoid" id="A0A2N3NDP8"/>
<organism evidence="2 3">
    <name type="scientific">Lomentospora prolificans</name>
    <dbReference type="NCBI Taxonomy" id="41688"/>
    <lineage>
        <taxon>Eukaryota</taxon>
        <taxon>Fungi</taxon>
        <taxon>Dikarya</taxon>
        <taxon>Ascomycota</taxon>
        <taxon>Pezizomycotina</taxon>
        <taxon>Sordariomycetes</taxon>
        <taxon>Hypocreomycetidae</taxon>
        <taxon>Microascales</taxon>
        <taxon>Microascaceae</taxon>
        <taxon>Lomentospora</taxon>
    </lineage>
</organism>